<proteinExistence type="predicted"/>
<dbReference type="AlphaFoldDB" id="A0A498J2R1"/>
<keyword evidence="3" id="KW-1185">Reference proteome</keyword>
<dbReference type="SUPFAM" id="SSF50475">
    <property type="entry name" value="FMN-binding split barrel"/>
    <property type="match status" value="1"/>
</dbReference>
<dbReference type="GO" id="GO:0005737">
    <property type="term" value="C:cytoplasm"/>
    <property type="evidence" value="ECO:0007669"/>
    <property type="project" value="UniProtKB-ARBA"/>
</dbReference>
<dbReference type="Pfam" id="PF13883">
    <property type="entry name" value="CREG_beta-barrel"/>
    <property type="match status" value="2"/>
</dbReference>
<evidence type="ECO:0000313" key="3">
    <source>
        <dbReference type="Proteomes" id="UP000290289"/>
    </source>
</evidence>
<dbReference type="Proteomes" id="UP000290289">
    <property type="component" value="Chromosome 9"/>
</dbReference>
<organism evidence="2 3">
    <name type="scientific">Malus domestica</name>
    <name type="common">Apple</name>
    <name type="synonym">Pyrus malus</name>
    <dbReference type="NCBI Taxonomy" id="3750"/>
    <lineage>
        <taxon>Eukaryota</taxon>
        <taxon>Viridiplantae</taxon>
        <taxon>Streptophyta</taxon>
        <taxon>Embryophyta</taxon>
        <taxon>Tracheophyta</taxon>
        <taxon>Spermatophyta</taxon>
        <taxon>Magnoliopsida</taxon>
        <taxon>eudicotyledons</taxon>
        <taxon>Gunneridae</taxon>
        <taxon>Pentapetalae</taxon>
        <taxon>rosids</taxon>
        <taxon>fabids</taxon>
        <taxon>Rosales</taxon>
        <taxon>Rosaceae</taxon>
        <taxon>Amygdaloideae</taxon>
        <taxon>Maleae</taxon>
        <taxon>Malus</taxon>
    </lineage>
</organism>
<dbReference type="InterPro" id="IPR012349">
    <property type="entry name" value="Split_barrel_FMN-bd"/>
</dbReference>
<name>A0A498J2R1_MALDO</name>
<evidence type="ECO:0000313" key="2">
    <source>
        <dbReference type="EMBL" id="RXH89466.1"/>
    </source>
</evidence>
<dbReference type="PANTHER" id="PTHR13343:SF17">
    <property type="entry name" value="CELLULAR REPRESSOR OF E1A-STIMULATED GENES, ISOFORM A"/>
    <property type="match status" value="1"/>
</dbReference>
<evidence type="ECO:0000259" key="1">
    <source>
        <dbReference type="Pfam" id="PF13883"/>
    </source>
</evidence>
<dbReference type="PANTHER" id="PTHR13343">
    <property type="entry name" value="CREG1 PROTEIN"/>
    <property type="match status" value="1"/>
</dbReference>
<dbReference type="Gene3D" id="3.30.110.60">
    <property type="entry name" value="YhbY-like"/>
    <property type="match status" value="1"/>
</dbReference>
<dbReference type="Gene3D" id="2.30.110.10">
    <property type="entry name" value="Electron Transport, Fmn-binding Protein, Chain A"/>
    <property type="match status" value="2"/>
</dbReference>
<comment type="caution">
    <text evidence="2">The sequence shown here is derived from an EMBL/GenBank/DDBJ whole genome shotgun (WGS) entry which is preliminary data.</text>
</comment>
<reference evidence="2 3" key="1">
    <citation type="submission" date="2018-10" db="EMBL/GenBank/DDBJ databases">
        <title>A high-quality apple genome assembly.</title>
        <authorList>
            <person name="Hu J."/>
        </authorList>
    </citation>
    <scope>NUCLEOTIDE SEQUENCE [LARGE SCALE GENOMIC DNA]</scope>
    <source>
        <strain evidence="3">cv. HFTH1</strain>
        <tissue evidence="2">Young leaf</tissue>
    </source>
</reference>
<dbReference type="InterPro" id="IPR035920">
    <property type="entry name" value="YhbY-like_sf"/>
</dbReference>
<protein>
    <recommendedName>
        <fullName evidence="1">CREG-like beta-barrel domain-containing protein</fullName>
    </recommendedName>
</protein>
<feature type="domain" description="CREG-like beta-barrel" evidence="1">
    <location>
        <begin position="233"/>
        <end position="264"/>
    </location>
</feature>
<dbReference type="SUPFAM" id="SSF75471">
    <property type="entry name" value="YhbY-like"/>
    <property type="match status" value="1"/>
</dbReference>
<accession>A0A498J2R1</accession>
<feature type="domain" description="CREG-like beta-barrel" evidence="1">
    <location>
        <begin position="70"/>
        <end position="175"/>
    </location>
</feature>
<gene>
    <name evidence="2" type="ORF">DVH24_031823</name>
</gene>
<dbReference type="EMBL" id="RDQH01000335">
    <property type="protein sequence ID" value="RXH89466.1"/>
    <property type="molecule type" value="Genomic_DNA"/>
</dbReference>
<dbReference type="InterPro" id="IPR055343">
    <property type="entry name" value="CREG_beta-barrel"/>
</dbReference>
<dbReference type="STRING" id="3750.A0A498J2R1"/>
<sequence>MLISFFPSLFLHKNHDRKQTESDDDDEEDPGACSLRFRNLPGFCAVGCPSARARASSLAEETRPGECCCQCSTISSDLGGAPFGNVVSFSDGEPGKGSGIPYFYLTTLDPTARNALKDPRASLTISEHPIGTCGKTDPENPTCAKLTLNGKLKLADPKEIEFAKRALFSKHPEMKGNTQIYCLNFFNTVDIFVKRATPTQKGFLLCKSRWNLFVSSAAQLSRVIFVFAAWLTDWPTTHNFQFFKLDIENIFLINWFGGPKPLTARDKQEAHVTPVKLEDDTGTVVNGQLATKQNMAITFSSICGEDENGKVDPVSSNEPAISQTVANLFDDVNGEEGVPVSTSVSSNGSSCSATVGKQRCISGNSESDRQSQYWQERILTRSPRRNNIVTGVAKTIKQHFEKHPLAIVNVKGIAKGTGLGSGFQTRGLHAQQATGAVLVSHEPSKVVLYRGWGAGDYPGLNDRNGINTGKKASSQGVVSPELLAAIRLECGFKFREDKDAAS</sequence>